<evidence type="ECO:0000256" key="2">
    <source>
        <dbReference type="ARBA" id="ARBA00022857"/>
    </source>
</evidence>
<evidence type="ECO:0000259" key="4">
    <source>
        <dbReference type="SMART" id="SM00822"/>
    </source>
</evidence>
<dbReference type="GO" id="GO:0050664">
    <property type="term" value="F:oxidoreductase activity, acting on NAD(P)H, oxygen as acceptor"/>
    <property type="evidence" value="ECO:0007669"/>
    <property type="project" value="TreeGrafter"/>
</dbReference>
<dbReference type="PRINTS" id="PR00080">
    <property type="entry name" value="SDRFAMILY"/>
</dbReference>
<proteinExistence type="inferred from homology"/>
<evidence type="ECO:0000313" key="5">
    <source>
        <dbReference type="EMBL" id="KAH0550982.1"/>
    </source>
</evidence>
<dbReference type="Gene3D" id="3.40.50.720">
    <property type="entry name" value="NAD(P)-binding Rossmann-like Domain"/>
    <property type="match status" value="1"/>
</dbReference>
<keyword evidence="3" id="KW-0560">Oxidoreductase</keyword>
<organism evidence="5 6">
    <name type="scientific">Trichoglossum hirsutum</name>
    <dbReference type="NCBI Taxonomy" id="265104"/>
    <lineage>
        <taxon>Eukaryota</taxon>
        <taxon>Fungi</taxon>
        <taxon>Dikarya</taxon>
        <taxon>Ascomycota</taxon>
        <taxon>Pezizomycotina</taxon>
        <taxon>Geoglossomycetes</taxon>
        <taxon>Geoglossales</taxon>
        <taxon>Geoglossaceae</taxon>
        <taxon>Trichoglossum</taxon>
    </lineage>
</organism>
<sequence length="324" mass="34472">MSYGEDLPTASSTLVGPVATGPDSEAVLSVLKVRENTDPADAVNDPRNPPRKSVPLNKTLAAMLPTALQKFLLYDKVVVVTGGARGLGFNMAQALGECGAKAIVIMDVLQEPGDGAAAELHEMCGVPVQFYKVDIRDEKGVAEVISNVAETFGSIDVLVNSAGIADSNLKAETYEPEKFRRLIDINVIGSFLVAQATARTMIKSGNGGSIVFVASMSGRIVNYPQEQSAYNASKAAVIQLGKSLAAEWAPYGIRVNCISPGYMDTALNRVPALDAQKKIWRDLTPQKRLGRVDELNNLAVFLASDASSFMTGADCIIDGGYSLW</sequence>
<dbReference type="Proteomes" id="UP000750711">
    <property type="component" value="Unassembled WGS sequence"/>
</dbReference>
<dbReference type="SUPFAM" id="SSF51735">
    <property type="entry name" value="NAD(P)-binding Rossmann-fold domains"/>
    <property type="match status" value="1"/>
</dbReference>
<evidence type="ECO:0000256" key="1">
    <source>
        <dbReference type="ARBA" id="ARBA00006484"/>
    </source>
</evidence>
<gene>
    <name evidence="5" type="ORF">GP486_007655</name>
</gene>
<evidence type="ECO:0000313" key="6">
    <source>
        <dbReference type="Proteomes" id="UP000750711"/>
    </source>
</evidence>
<protein>
    <recommendedName>
        <fullName evidence="4">Ketoreductase domain-containing protein</fullName>
    </recommendedName>
</protein>
<dbReference type="FunFam" id="3.40.50.720:FF:000090">
    <property type="entry name" value="NADP-dependent mannitol dehydrogenase"/>
    <property type="match status" value="1"/>
</dbReference>
<dbReference type="PANTHER" id="PTHR43008:SF4">
    <property type="entry name" value="CHAIN DEHYDROGENASE, PUTATIVE (AFU_ORTHOLOGUE AFUA_4G08710)-RELATED"/>
    <property type="match status" value="1"/>
</dbReference>
<comment type="caution">
    <text evidence="5">The sequence shown here is derived from an EMBL/GenBank/DDBJ whole genome shotgun (WGS) entry which is preliminary data.</text>
</comment>
<dbReference type="InterPro" id="IPR002347">
    <property type="entry name" value="SDR_fam"/>
</dbReference>
<name>A0A9P8I5Y9_9PEZI</name>
<dbReference type="PROSITE" id="PS00061">
    <property type="entry name" value="ADH_SHORT"/>
    <property type="match status" value="1"/>
</dbReference>
<dbReference type="GO" id="GO:0019594">
    <property type="term" value="P:mannitol metabolic process"/>
    <property type="evidence" value="ECO:0007669"/>
    <property type="project" value="UniProtKB-ARBA"/>
</dbReference>
<accession>A0A9P8I5Y9</accession>
<evidence type="ECO:0000256" key="3">
    <source>
        <dbReference type="ARBA" id="ARBA00023002"/>
    </source>
</evidence>
<dbReference type="PRINTS" id="PR00081">
    <property type="entry name" value="GDHRDH"/>
</dbReference>
<dbReference type="InterPro" id="IPR036291">
    <property type="entry name" value="NAD(P)-bd_dom_sf"/>
</dbReference>
<reference evidence="5" key="1">
    <citation type="submission" date="2021-03" db="EMBL/GenBank/DDBJ databases">
        <title>Comparative genomics and phylogenomic investigation of the class Geoglossomycetes provide insights into ecological specialization and systematics.</title>
        <authorList>
            <person name="Melie T."/>
            <person name="Pirro S."/>
            <person name="Miller A.N."/>
            <person name="Quandt A."/>
        </authorList>
    </citation>
    <scope>NUCLEOTIDE SEQUENCE</scope>
    <source>
        <strain evidence="5">CAQ_001_2017</strain>
    </source>
</reference>
<dbReference type="EMBL" id="JAGHQM010002302">
    <property type="protein sequence ID" value="KAH0550982.1"/>
    <property type="molecule type" value="Genomic_DNA"/>
</dbReference>
<dbReference type="GO" id="GO:0050085">
    <property type="term" value="F:mannitol 2-dehydrogenase (NADP+) activity"/>
    <property type="evidence" value="ECO:0007669"/>
    <property type="project" value="UniProtKB-ARBA"/>
</dbReference>
<dbReference type="InterPro" id="IPR020904">
    <property type="entry name" value="Sc_DH/Rdtase_CS"/>
</dbReference>
<keyword evidence="2" id="KW-0521">NADP</keyword>
<dbReference type="PANTHER" id="PTHR43008">
    <property type="entry name" value="BENZIL REDUCTASE"/>
    <property type="match status" value="1"/>
</dbReference>
<dbReference type="InterPro" id="IPR057326">
    <property type="entry name" value="KR_dom"/>
</dbReference>
<dbReference type="AlphaFoldDB" id="A0A9P8I5Y9"/>
<dbReference type="Pfam" id="PF13561">
    <property type="entry name" value="adh_short_C2"/>
    <property type="match status" value="1"/>
</dbReference>
<comment type="similarity">
    <text evidence="1">Belongs to the short-chain dehydrogenases/reductases (SDR) family.</text>
</comment>
<feature type="domain" description="Ketoreductase" evidence="4">
    <location>
        <begin position="76"/>
        <end position="261"/>
    </location>
</feature>
<dbReference type="SMART" id="SM00822">
    <property type="entry name" value="PKS_KR"/>
    <property type="match status" value="1"/>
</dbReference>
<keyword evidence="6" id="KW-1185">Reference proteome</keyword>